<evidence type="ECO:0000259" key="2">
    <source>
        <dbReference type="Pfam" id="PF00582"/>
    </source>
</evidence>
<dbReference type="InterPro" id="IPR014729">
    <property type="entry name" value="Rossmann-like_a/b/a_fold"/>
</dbReference>
<keyword evidence="4" id="KW-1185">Reference proteome</keyword>
<dbReference type="AlphaFoldDB" id="A0A5S4ZNI9"/>
<dbReference type="RefSeq" id="WP_166512451.1">
    <property type="nucleotide sequence ID" value="NZ_VNHM01000016.1"/>
</dbReference>
<comment type="caution">
    <text evidence="3">The sequence shown here is derived from an EMBL/GenBank/DDBJ whole genome shotgun (WGS) entry which is preliminary data.</text>
</comment>
<dbReference type="EMBL" id="VNHM01000016">
    <property type="protein sequence ID" value="TYO93926.1"/>
    <property type="molecule type" value="Genomic_DNA"/>
</dbReference>
<dbReference type="Pfam" id="PF00582">
    <property type="entry name" value="Usp"/>
    <property type="match status" value="1"/>
</dbReference>
<dbReference type="Proteomes" id="UP000323166">
    <property type="component" value="Unassembled WGS sequence"/>
</dbReference>
<dbReference type="SUPFAM" id="SSF52402">
    <property type="entry name" value="Adenine nucleotide alpha hydrolases-like"/>
    <property type="match status" value="1"/>
</dbReference>
<dbReference type="PANTHER" id="PTHR46268:SF25">
    <property type="entry name" value="USPA DOMAIN PROTEIN"/>
    <property type="match status" value="1"/>
</dbReference>
<organism evidence="3 4">
    <name type="scientific">Desulfallas thermosapovorans DSM 6562</name>
    <dbReference type="NCBI Taxonomy" id="1121431"/>
    <lineage>
        <taxon>Bacteria</taxon>
        <taxon>Bacillati</taxon>
        <taxon>Bacillota</taxon>
        <taxon>Clostridia</taxon>
        <taxon>Eubacteriales</taxon>
        <taxon>Desulfallaceae</taxon>
        <taxon>Desulfallas</taxon>
    </lineage>
</organism>
<reference evidence="3 4" key="1">
    <citation type="submission" date="2019-07" db="EMBL/GenBank/DDBJ databases">
        <title>Genomic Encyclopedia of Type Strains, Phase I: the one thousand microbial genomes (KMG-I) project.</title>
        <authorList>
            <person name="Kyrpides N."/>
        </authorList>
    </citation>
    <scope>NUCLEOTIDE SEQUENCE [LARGE SCALE GENOMIC DNA]</scope>
    <source>
        <strain evidence="3 4">DSM 6562</strain>
    </source>
</reference>
<protein>
    <submittedName>
        <fullName evidence="3">Nucleotide-binding universal stress UspA family protein</fullName>
    </submittedName>
</protein>
<feature type="domain" description="UspA" evidence="2">
    <location>
        <begin position="1"/>
        <end position="149"/>
    </location>
</feature>
<dbReference type="CDD" id="cd00293">
    <property type="entry name" value="USP-like"/>
    <property type="match status" value="1"/>
</dbReference>
<evidence type="ECO:0000313" key="4">
    <source>
        <dbReference type="Proteomes" id="UP000323166"/>
    </source>
</evidence>
<dbReference type="Gene3D" id="3.40.50.620">
    <property type="entry name" value="HUPs"/>
    <property type="match status" value="1"/>
</dbReference>
<gene>
    <name evidence="3" type="ORF">LX24_02490</name>
</gene>
<comment type="similarity">
    <text evidence="1">Belongs to the universal stress protein A family.</text>
</comment>
<dbReference type="PANTHER" id="PTHR46268">
    <property type="entry name" value="STRESS RESPONSE PROTEIN NHAX"/>
    <property type="match status" value="1"/>
</dbReference>
<proteinExistence type="inferred from homology"/>
<evidence type="ECO:0000313" key="3">
    <source>
        <dbReference type="EMBL" id="TYO93926.1"/>
    </source>
</evidence>
<sequence>MYQNILVALHGEEVNLAGVINQTLLLAEKAKARVTLLKVKETGLIHYGEVDTLLTFTAKYGFIDYVNEIAREQVEKITGVISKEAGFGNVKFKLKLREGKPADEIMAEIKEGDYDLVVLGTKEPGPGNTSSRVKERLAREHPCTVMMIR</sequence>
<dbReference type="InterPro" id="IPR006016">
    <property type="entry name" value="UspA"/>
</dbReference>
<name>A0A5S4ZNI9_9FIRM</name>
<evidence type="ECO:0000256" key="1">
    <source>
        <dbReference type="ARBA" id="ARBA00008791"/>
    </source>
</evidence>
<accession>A0A5S4ZNI9</accession>